<accession>A0A4R2NYM1</accession>
<sequence>MPEIIAEAGSNHNGSVERAEALVDLAARAGATSVKFQFIFADGLYLPAYYDDGRYVESEVYHTRKAEELNREDWERIWRHAAQTGIDISASVFDAQGLALLSDLGASYVKIASTDATNHELIGQACDLFDRVIVSTGMASLAEIDPMVGFVRRNFPGTELHLMHCVSAYPCPLERANVQRVRLLCDCFGVPVGYSDHTGGTTAAAMSLTQGASFFEKHITTDRTLPGFDHAHAMAETEFTDYVATLTACAASLKAPANQSAPAEDTTRVRARRGVYAARDLSAGHVLTRDDLLHVRPSSDFQGFDLSALVGAKLETDVQRYQAIGRCPGAQATHSNWQAAQAYWAGEMTEKGMKARDDN</sequence>
<evidence type="ECO:0000259" key="1">
    <source>
        <dbReference type="Pfam" id="PF03102"/>
    </source>
</evidence>
<name>A0A4R2NYM1_RHOAD</name>
<organism evidence="3 4">
    <name type="scientific">Rhodovulum adriaticum</name>
    <name type="common">Rhodopseudomonas adriatica</name>
    <dbReference type="NCBI Taxonomy" id="35804"/>
    <lineage>
        <taxon>Bacteria</taxon>
        <taxon>Pseudomonadati</taxon>
        <taxon>Pseudomonadota</taxon>
        <taxon>Alphaproteobacteria</taxon>
        <taxon>Rhodobacterales</taxon>
        <taxon>Paracoccaceae</taxon>
        <taxon>Rhodovulum</taxon>
    </lineage>
</organism>
<dbReference type="Gene3D" id="3.90.1210.10">
    <property type="entry name" value="Antifreeze-like/N-acetylneuraminic acid synthase C-terminal domain"/>
    <property type="match status" value="1"/>
</dbReference>
<dbReference type="InterPro" id="IPR013132">
    <property type="entry name" value="PseI/NeuA/B-like_N"/>
</dbReference>
<dbReference type="InterPro" id="IPR013785">
    <property type="entry name" value="Aldolase_TIM"/>
</dbReference>
<dbReference type="InterPro" id="IPR013974">
    <property type="entry name" value="SAF"/>
</dbReference>
<dbReference type="OrthoDB" id="9781701at2"/>
<dbReference type="AlphaFoldDB" id="A0A4R2NYM1"/>
<dbReference type="SUPFAM" id="SSF51269">
    <property type="entry name" value="AFP III-like domain"/>
    <property type="match status" value="1"/>
</dbReference>
<reference evidence="3 4" key="1">
    <citation type="submission" date="2019-03" db="EMBL/GenBank/DDBJ databases">
        <title>Genomic Encyclopedia of Type Strains, Phase IV (KMG-IV): sequencing the most valuable type-strain genomes for metagenomic binning, comparative biology and taxonomic classification.</title>
        <authorList>
            <person name="Goeker M."/>
        </authorList>
    </citation>
    <scope>NUCLEOTIDE SEQUENCE [LARGE SCALE GENOMIC DNA]</scope>
    <source>
        <strain evidence="3 4">DSM 2781</strain>
    </source>
</reference>
<dbReference type="Pfam" id="PF08666">
    <property type="entry name" value="SAF"/>
    <property type="match status" value="1"/>
</dbReference>
<evidence type="ECO:0000313" key="3">
    <source>
        <dbReference type="EMBL" id="TCP27222.1"/>
    </source>
</evidence>
<feature type="domain" description="PseI/NeuA/B-like" evidence="1">
    <location>
        <begin position="22"/>
        <end position="253"/>
    </location>
</feature>
<evidence type="ECO:0000259" key="2">
    <source>
        <dbReference type="Pfam" id="PF08666"/>
    </source>
</evidence>
<evidence type="ECO:0000313" key="4">
    <source>
        <dbReference type="Proteomes" id="UP000295733"/>
    </source>
</evidence>
<dbReference type="PANTHER" id="PTHR42966">
    <property type="entry name" value="N-ACETYLNEURAMINATE SYNTHASE"/>
    <property type="match status" value="1"/>
</dbReference>
<dbReference type="SUPFAM" id="SSF51569">
    <property type="entry name" value="Aldolase"/>
    <property type="match status" value="1"/>
</dbReference>
<keyword evidence="4" id="KW-1185">Reference proteome</keyword>
<protein>
    <submittedName>
        <fullName evidence="3">N-acetylneuraminate synthase</fullName>
    </submittedName>
</protein>
<gene>
    <name evidence="3" type="ORF">EV656_101125</name>
</gene>
<dbReference type="InterPro" id="IPR051690">
    <property type="entry name" value="PseI-like"/>
</dbReference>
<dbReference type="RefSeq" id="WP_132598421.1">
    <property type="nucleotide sequence ID" value="NZ_NRRP01000001.1"/>
</dbReference>
<dbReference type="Pfam" id="PF03102">
    <property type="entry name" value="NeuB"/>
    <property type="match status" value="1"/>
</dbReference>
<dbReference type="GO" id="GO:0016051">
    <property type="term" value="P:carbohydrate biosynthetic process"/>
    <property type="evidence" value="ECO:0007669"/>
    <property type="project" value="InterPro"/>
</dbReference>
<dbReference type="CDD" id="cd11615">
    <property type="entry name" value="SAF_NeuB_like"/>
    <property type="match status" value="1"/>
</dbReference>
<dbReference type="PANTHER" id="PTHR42966:SF1">
    <property type="entry name" value="SIALIC ACID SYNTHASE"/>
    <property type="match status" value="1"/>
</dbReference>
<comment type="caution">
    <text evidence="3">The sequence shown here is derived from an EMBL/GenBank/DDBJ whole genome shotgun (WGS) entry which is preliminary data.</text>
</comment>
<dbReference type="Gene3D" id="3.20.20.70">
    <property type="entry name" value="Aldolase class I"/>
    <property type="match status" value="1"/>
</dbReference>
<proteinExistence type="predicted"/>
<dbReference type="GO" id="GO:0047444">
    <property type="term" value="F:N-acylneuraminate-9-phosphate synthase activity"/>
    <property type="evidence" value="ECO:0007669"/>
    <property type="project" value="TreeGrafter"/>
</dbReference>
<dbReference type="EMBL" id="SLXL01000001">
    <property type="protein sequence ID" value="TCP27222.1"/>
    <property type="molecule type" value="Genomic_DNA"/>
</dbReference>
<feature type="domain" description="SAF" evidence="2">
    <location>
        <begin position="273"/>
        <end position="318"/>
    </location>
</feature>
<dbReference type="Proteomes" id="UP000295733">
    <property type="component" value="Unassembled WGS sequence"/>
</dbReference>
<dbReference type="InterPro" id="IPR036732">
    <property type="entry name" value="AFP_Neu5c_C_sf"/>
</dbReference>
<dbReference type="InterPro" id="IPR057736">
    <property type="entry name" value="SAF_PseI/NeuA/NeuB"/>
</dbReference>